<dbReference type="EMBL" id="KK207674">
    <property type="protein sequence ID" value="EZF57752.1"/>
    <property type="molecule type" value="Genomic_DNA"/>
</dbReference>
<dbReference type="Proteomes" id="UP000023758">
    <property type="component" value="Unassembled WGS sequence"/>
</dbReference>
<organism evidence="2">
    <name type="scientific">Trichophyton rubrum CBS 288.86</name>
    <dbReference type="NCBI Taxonomy" id="1215330"/>
    <lineage>
        <taxon>Eukaryota</taxon>
        <taxon>Fungi</taxon>
        <taxon>Dikarya</taxon>
        <taxon>Ascomycota</taxon>
        <taxon>Pezizomycotina</taxon>
        <taxon>Eurotiomycetes</taxon>
        <taxon>Eurotiomycetidae</taxon>
        <taxon>Onygenales</taxon>
        <taxon>Arthrodermataceae</taxon>
        <taxon>Trichophyton</taxon>
    </lineage>
</organism>
<protein>
    <submittedName>
        <fullName evidence="2">Uncharacterized protein</fullName>
    </submittedName>
</protein>
<proteinExistence type="predicted"/>
<name>A0A022WHB0_TRIRU</name>
<evidence type="ECO:0000313" key="2">
    <source>
        <dbReference type="EMBL" id="EZF57752.1"/>
    </source>
</evidence>
<evidence type="ECO:0000256" key="1">
    <source>
        <dbReference type="SAM" id="MobiDB-lite"/>
    </source>
</evidence>
<dbReference type="OrthoDB" id="4487429at2759"/>
<accession>A0A022WHB0</accession>
<dbReference type="AlphaFoldDB" id="A0A022WHB0"/>
<dbReference type="HOGENOM" id="CLU_2198870_0_0_1"/>
<reference evidence="2" key="1">
    <citation type="submission" date="2014-02" db="EMBL/GenBank/DDBJ databases">
        <title>The Genome Sequence of Trichophyton rubrum (morphotype fischeri) CBS 288.86.</title>
        <authorList>
            <consortium name="The Broad Institute Genomics Platform"/>
            <person name="Cuomo C.A."/>
            <person name="White T.C."/>
            <person name="Graser Y."/>
            <person name="Martinez-Rossi N."/>
            <person name="Heitman J."/>
            <person name="Young S.K."/>
            <person name="Zeng Q."/>
            <person name="Gargeya S."/>
            <person name="Abouelleil A."/>
            <person name="Alvarado L."/>
            <person name="Chapman S.B."/>
            <person name="Gainer-Dewar J."/>
            <person name="Goldberg J."/>
            <person name="Griggs A."/>
            <person name="Gujja S."/>
            <person name="Hansen M."/>
            <person name="Howarth C."/>
            <person name="Imamovic A."/>
            <person name="Larimer J."/>
            <person name="Martinez D."/>
            <person name="Murphy C."/>
            <person name="Pearson M.D."/>
            <person name="Persinoti G."/>
            <person name="Poon T."/>
            <person name="Priest M."/>
            <person name="Roberts A.D."/>
            <person name="Saif S."/>
            <person name="Shea T.D."/>
            <person name="Sykes S.N."/>
            <person name="Wortman J."/>
            <person name="Nusbaum C."/>
            <person name="Birren B."/>
        </authorList>
    </citation>
    <scope>NUCLEOTIDE SEQUENCE [LARGE SCALE GENOMIC DNA]</scope>
    <source>
        <strain evidence="2">CBS 288.86</strain>
    </source>
</reference>
<sequence>MTAEHDDGIKWIFTWPGFDEHPRERNLESNTGKDVVEGCSVWALENESGIGVELGKLGMYLTTEEKVKVTKELGVVFYPDPRDCPPLTDLNPARNVSSKAPIEQTING</sequence>
<gene>
    <name evidence="2" type="ORF">H103_00060</name>
</gene>
<feature type="region of interest" description="Disordered" evidence="1">
    <location>
        <begin position="88"/>
        <end position="108"/>
    </location>
</feature>
<feature type="compositionally biased region" description="Polar residues" evidence="1">
    <location>
        <begin position="94"/>
        <end position="108"/>
    </location>
</feature>